<dbReference type="Pfam" id="PF18876">
    <property type="entry name" value="AFF4_CHD"/>
    <property type="match status" value="1"/>
</dbReference>
<feature type="compositionally biased region" description="Basic residues" evidence="5">
    <location>
        <begin position="599"/>
        <end position="612"/>
    </location>
</feature>
<comment type="subcellular location">
    <subcellularLocation>
        <location evidence="1">Nucleus</location>
    </subcellularLocation>
</comment>
<dbReference type="Pfam" id="PF05110">
    <property type="entry name" value="AF-4"/>
    <property type="match status" value="1"/>
</dbReference>
<comment type="caution">
    <text evidence="7">The sequence shown here is derived from an EMBL/GenBank/DDBJ whole genome shotgun (WGS) entry which is preliminary data.</text>
</comment>
<feature type="compositionally biased region" description="Basic and acidic residues" evidence="5">
    <location>
        <begin position="379"/>
        <end position="388"/>
    </location>
</feature>
<feature type="compositionally biased region" description="Polar residues" evidence="5">
    <location>
        <begin position="664"/>
        <end position="677"/>
    </location>
</feature>
<name>A0A7L3ZRP0_9AVES</name>
<gene>
    <name evidence="7" type="primary">Aff4</name>
    <name evidence="7" type="ORF">CIRPEC_R04877</name>
</gene>
<feature type="compositionally biased region" description="Low complexity" evidence="5">
    <location>
        <begin position="235"/>
        <end position="251"/>
    </location>
</feature>
<organism evidence="7 8">
    <name type="scientific">Circaetus pectoralis</name>
    <name type="common">black-chested snake-eagle</name>
    <dbReference type="NCBI Taxonomy" id="321084"/>
    <lineage>
        <taxon>Eukaryota</taxon>
        <taxon>Metazoa</taxon>
        <taxon>Chordata</taxon>
        <taxon>Craniata</taxon>
        <taxon>Vertebrata</taxon>
        <taxon>Euteleostomi</taxon>
        <taxon>Archelosauria</taxon>
        <taxon>Archosauria</taxon>
        <taxon>Dinosauria</taxon>
        <taxon>Saurischia</taxon>
        <taxon>Theropoda</taxon>
        <taxon>Coelurosauria</taxon>
        <taxon>Aves</taxon>
        <taxon>Neognathae</taxon>
        <taxon>Neoaves</taxon>
        <taxon>Telluraves</taxon>
        <taxon>Accipitrimorphae</taxon>
        <taxon>Accipitriformes</taxon>
        <taxon>Accipitridae</taxon>
        <taxon>Accipitrinae</taxon>
        <taxon>Circaetus</taxon>
    </lineage>
</organism>
<dbReference type="EMBL" id="VZZV01000091">
    <property type="protein sequence ID" value="NXW14920.1"/>
    <property type="molecule type" value="Genomic_DNA"/>
</dbReference>
<feature type="domain" description="AF4/FMR2 C-terminal homology" evidence="6">
    <location>
        <begin position="898"/>
        <end position="1121"/>
    </location>
</feature>
<evidence type="ECO:0000256" key="3">
    <source>
        <dbReference type="ARBA" id="ARBA00022553"/>
    </source>
</evidence>
<feature type="region of interest" description="Disordered" evidence="5">
    <location>
        <begin position="1034"/>
        <end position="1083"/>
    </location>
</feature>
<feature type="compositionally biased region" description="Polar residues" evidence="5">
    <location>
        <begin position="272"/>
        <end position="284"/>
    </location>
</feature>
<feature type="non-terminal residue" evidence="7">
    <location>
        <position position="1121"/>
    </location>
</feature>
<feature type="region of interest" description="Disordered" evidence="5">
    <location>
        <begin position="1"/>
        <end position="36"/>
    </location>
</feature>
<dbReference type="InterPro" id="IPR043639">
    <property type="entry name" value="AF4_int"/>
</dbReference>
<feature type="compositionally biased region" description="Polar residues" evidence="5">
    <location>
        <begin position="91"/>
        <end position="110"/>
    </location>
</feature>
<keyword evidence="4" id="KW-0539">Nucleus</keyword>
<feature type="compositionally biased region" description="Low complexity" evidence="5">
    <location>
        <begin position="175"/>
        <end position="192"/>
    </location>
</feature>
<keyword evidence="3" id="KW-0597">Phosphoprotein</keyword>
<evidence type="ECO:0000259" key="6">
    <source>
        <dbReference type="Pfam" id="PF18876"/>
    </source>
</evidence>
<feature type="compositionally biased region" description="Low complexity" evidence="5">
    <location>
        <begin position="118"/>
        <end position="132"/>
    </location>
</feature>
<feature type="compositionally biased region" description="Polar residues" evidence="5">
    <location>
        <begin position="133"/>
        <end position="148"/>
    </location>
</feature>
<protein>
    <submittedName>
        <fullName evidence="7">AFF4 protein</fullName>
    </submittedName>
</protein>
<feature type="compositionally biased region" description="Polar residues" evidence="5">
    <location>
        <begin position="882"/>
        <end position="898"/>
    </location>
</feature>
<feature type="compositionally biased region" description="Basic and acidic residues" evidence="5">
    <location>
        <begin position="1"/>
        <end position="19"/>
    </location>
</feature>
<proteinExistence type="inferred from homology"/>
<feature type="compositionally biased region" description="Basic and acidic residues" evidence="5">
    <location>
        <begin position="769"/>
        <end position="789"/>
    </location>
</feature>
<dbReference type="GO" id="GO:0032783">
    <property type="term" value="C:super elongation complex"/>
    <property type="evidence" value="ECO:0007669"/>
    <property type="project" value="TreeGrafter"/>
</dbReference>
<feature type="compositionally biased region" description="Basic and acidic residues" evidence="5">
    <location>
        <begin position="582"/>
        <end position="594"/>
    </location>
</feature>
<feature type="compositionally biased region" description="Basic and acidic residues" evidence="5">
    <location>
        <begin position="799"/>
        <end position="811"/>
    </location>
</feature>
<feature type="compositionally biased region" description="Basic and acidic residues" evidence="5">
    <location>
        <begin position="729"/>
        <end position="760"/>
    </location>
</feature>
<feature type="compositionally biased region" description="Basic residues" evidence="5">
    <location>
        <begin position="621"/>
        <end position="632"/>
    </location>
</feature>
<dbReference type="Pfam" id="PF18875">
    <property type="entry name" value="AF4_int"/>
    <property type="match status" value="1"/>
</dbReference>
<comment type="similarity">
    <text evidence="2">Belongs to the AF4 family.</text>
</comment>
<feature type="compositionally biased region" description="Basic and acidic residues" evidence="5">
    <location>
        <begin position="313"/>
        <end position="323"/>
    </location>
</feature>
<reference evidence="7 8" key="1">
    <citation type="submission" date="2019-09" db="EMBL/GenBank/DDBJ databases">
        <title>Bird 10,000 Genomes (B10K) Project - Family phase.</title>
        <authorList>
            <person name="Zhang G."/>
        </authorList>
    </citation>
    <scope>NUCLEOTIDE SEQUENCE [LARGE SCALE GENOMIC DNA]</scope>
    <source>
        <strain evidence="7">B10K-DU-010-60</strain>
        <tissue evidence="7">Muscle</tissue>
    </source>
</reference>
<feature type="compositionally biased region" description="Polar residues" evidence="5">
    <location>
        <begin position="349"/>
        <end position="375"/>
    </location>
</feature>
<feature type="compositionally biased region" description="Low complexity" evidence="5">
    <location>
        <begin position="1062"/>
        <end position="1082"/>
    </location>
</feature>
<feature type="compositionally biased region" description="Polar residues" evidence="5">
    <location>
        <begin position="514"/>
        <end position="542"/>
    </location>
</feature>
<evidence type="ECO:0000313" key="8">
    <source>
        <dbReference type="Proteomes" id="UP000562238"/>
    </source>
</evidence>
<evidence type="ECO:0000256" key="4">
    <source>
        <dbReference type="ARBA" id="ARBA00023242"/>
    </source>
</evidence>
<dbReference type="GO" id="GO:0010468">
    <property type="term" value="P:regulation of gene expression"/>
    <property type="evidence" value="ECO:0007669"/>
    <property type="project" value="InterPro"/>
</dbReference>
<keyword evidence="8" id="KW-1185">Reference proteome</keyword>
<sequence>MNREDRNVLRMKERERRNQEIQQGEEAFPPNSPLFAEPYKVTSKEDKLSSRIQSMLGNYDEMKDLIGDRSLQKLVGIPKPTVPSTPDEKSNQSFFGDQRHNTSSHQSSKWTPVGPAPSTSSQSQKRSSGLQSGHSSQRGSGNNTSSSGQRHDRDSYSSSSSRKKSQHGSEHSKPRSSSPGKPSAVSSLSSSHSRSHGNDHHSKEHQRSKSPRDPDANWDSPSRVPSFSSGQHSNQSFPPSLMSKSSSMLQKPTAYVRPMDGQESMEPKLSSEHYSSQTHGSSVNELKPSSKAHLTKLKIPSQPLDASASGDVSCEKKILKEMTHSWPPPLTAIHTPCKTEPSKFPFPTKESQQSSFGTGEQKRYNPSSKTSNGHQSKSMLKDEKKLSSSEESDGEQDCDKTVPRSTPGSNSEPSQHNSEGADNSRDDSSSHSGSESSSGSDSESESSSSDSEANEPSQSASPEPEPPPTNKWQLDNWLNKVNSHKVSPASSVDSNIPSSQGYKKEGRDQGTGSGYTDQSGSKDSISSTPGRDSKPTQKGSESSRGRQKSPAQSDSSTQRRTVGKKQPKKAEKTSIKKTRGGLKIESETPVDKKTNIPSNRHKAATKGKKKPNIKKEPKSSPRPKKKKKKYKASSKSAQKSREFIETDTSSSDSDENESLPPSSQTPKYSESNRTPVKSSMEEDDGFFKKRIFSPMEEKELLSPLSDPDERYPLIVKIDLSLLSRIPGKPYKDADAPKVEKKNVPEKHVRESQKQPSDKSSTKGKRKHKQNEDENRASESKKTKLEEKAPSGHKTSSSRESSKPSAVKEKDLLPSPAAPVLQKDSKQEHGSRKRTVSQSSSLKSSSNLSKESSGGSKSSSSSKQKKTEGKGSSSAKETKEKILNNSSNCPPASAQSTESSKSRRAKLVFDDRTYSADHYLQEAKKLKHNADALSDRFEKAVYYLDAVVSFIECGNALEKNAQESKSPFPMYSETVELIKYTMKLKNYLAPDATAADKRLAVLCLRCQSLLYLRLFKLKKESALKYSKTLTEHLKNSYNNSQAPSPGMGSKPVGMPSPVSPKLSPGNSGNYSSGAANPSGSGSSVTIPQRIHQMAASYVQVTSNFLYATEIWDQAEQLSKEQK</sequence>
<dbReference type="AlphaFoldDB" id="A0A7L3ZRP0"/>
<evidence type="ECO:0000313" key="7">
    <source>
        <dbReference type="EMBL" id="NXW14920.1"/>
    </source>
</evidence>
<feature type="compositionally biased region" description="Polar residues" evidence="5">
    <location>
        <begin position="219"/>
        <end position="234"/>
    </location>
</feature>
<feature type="compositionally biased region" description="Low complexity" evidence="5">
    <location>
        <begin position="430"/>
        <end position="462"/>
    </location>
</feature>
<dbReference type="InterPro" id="IPR007797">
    <property type="entry name" value="AF4/FMR2"/>
</dbReference>
<feature type="non-terminal residue" evidence="7">
    <location>
        <position position="1"/>
    </location>
</feature>
<evidence type="ECO:0000256" key="1">
    <source>
        <dbReference type="ARBA" id="ARBA00004123"/>
    </source>
</evidence>
<evidence type="ECO:0000256" key="2">
    <source>
        <dbReference type="ARBA" id="ARBA00007354"/>
    </source>
</evidence>
<feature type="compositionally biased region" description="Polar residues" evidence="5">
    <location>
        <begin position="549"/>
        <end position="560"/>
    </location>
</feature>
<feature type="compositionally biased region" description="Basic and acidic residues" evidence="5">
    <location>
        <begin position="196"/>
        <end position="215"/>
    </location>
</feature>
<feature type="compositionally biased region" description="Polar residues" evidence="5">
    <location>
        <begin position="403"/>
        <end position="421"/>
    </location>
</feature>
<dbReference type="InterPro" id="IPR043640">
    <property type="entry name" value="AF4/FMR2_CHD"/>
</dbReference>
<accession>A0A7L3ZRP0</accession>
<dbReference type="PANTHER" id="PTHR10528">
    <property type="entry name" value="AF4/FMR2 FAMILY MEMBER"/>
    <property type="match status" value="1"/>
</dbReference>
<dbReference type="Gene3D" id="6.10.250.2670">
    <property type="match status" value="1"/>
</dbReference>
<dbReference type="PANTHER" id="PTHR10528:SF15">
    <property type="entry name" value="AF4_FMR2 FAMILY MEMBER 4"/>
    <property type="match status" value="1"/>
</dbReference>
<feature type="compositionally biased region" description="Low complexity" evidence="5">
    <location>
        <begin position="836"/>
        <end position="861"/>
    </location>
</feature>
<feature type="compositionally biased region" description="Polar residues" evidence="5">
    <location>
        <begin position="479"/>
        <end position="501"/>
    </location>
</feature>
<feature type="region of interest" description="Disordered" evidence="5">
    <location>
        <begin position="76"/>
        <end position="904"/>
    </location>
</feature>
<evidence type="ECO:0000256" key="5">
    <source>
        <dbReference type="SAM" id="MobiDB-lite"/>
    </source>
</evidence>
<dbReference type="Proteomes" id="UP000562238">
    <property type="component" value="Unassembled WGS sequence"/>
</dbReference>